<name>A0A0F9CLL0_9ZZZZ</name>
<feature type="non-terminal residue" evidence="1">
    <location>
        <position position="293"/>
    </location>
</feature>
<sequence>MSLTLTRETGMMGSKLQAYIARGGRFWLGSMAFDTSYPIGGESLASLVPFTPSQIYIAPTAGYHFEYDRTNNKIKAFTPGKSLIVEEVVAVSSNVGQLKHKPFYILSIEVIAGGTTGPFSVIPTGETPLTVQCAVTFTSGALTFVSTDTVTSCRVTYIPLHETGPFSSDNLVVDETIIAATTPVAIANRAAAVQYVWDDNDGLIEGLEPVTEQPTLTHNAVVDIDAGSSNTKIDFHTDDTGNTIKVTYIKYATFAANQQLGDGDLSLSTEVYGFTEHHYNHIAIPGLGTALVG</sequence>
<proteinExistence type="predicted"/>
<organism evidence="1">
    <name type="scientific">marine sediment metagenome</name>
    <dbReference type="NCBI Taxonomy" id="412755"/>
    <lineage>
        <taxon>unclassified sequences</taxon>
        <taxon>metagenomes</taxon>
        <taxon>ecological metagenomes</taxon>
    </lineage>
</organism>
<comment type="caution">
    <text evidence="1">The sequence shown here is derived from an EMBL/GenBank/DDBJ whole genome shotgun (WGS) entry which is preliminary data.</text>
</comment>
<gene>
    <name evidence="1" type="ORF">LCGC14_2594710</name>
</gene>
<evidence type="ECO:0000313" key="1">
    <source>
        <dbReference type="EMBL" id="KKL06571.1"/>
    </source>
</evidence>
<dbReference type="AlphaFoldDB" id="A0A0F9CLL0"/>
<protein>
    <submittedName>
        <fullName evidence="1">Uncharacterized protein</fullName>
    </submittedName>
</protein>
<dbReference type="EMBL" id="LAZR01043650">
    <property type="protein sequence ID" value="KKL06571.1"/>
    <property type="molecule type" value="Genomic_DNA"/>
</dbReference>
<reference evidence="1" key="1">
    <citation type="journal article" date="2015" name="Nature">
        <title>Complex archaea that bridge the gap between prokaryotes and eukaryotes.</title>
        <authorList>
            <person name="Spang A."/>
            <person name="Saw J.H."/>
            <person name="Jorgensen S.L."/>
            <person name="Zaremba-Niedzwiedzka K."/>
            <person name="Martijn J."/>
            <person name="Lind A.E."/>
            <person name="van Eijk R."/>
            <person name="Schleper C."/>
            <person name="Guy L."/>
            <person name="Ettema T.J."/>
        </authorList>
    </citation>
    <scope>NUCLEOTIDE SEQUENCE</scope>
</reference>
<accession>A0A0F9CLL0</accession>